<dbReference type="SUPFAM" id="SSF52091">
    <property type="entry name" value="SpoIIaa-like"/>
    <property type="match status" value="1"/>
</dbReference>
<keyword evidence="2" id="KW-1185">Reference proteome</keyword>
<dbReference type="InterPro" id="IPR021866">
    <property type="entry name" value="SpoIIAA-like"/>
</dbReference>
<gene>
    <name evidence="1" type="ORF">CG716_11935</name>
</gene>
<dbReference type="Pfam" id="PF11964">
    <property type="entry name" value="SpoIIAA-like"/>
    <property type="match status" value="1"/>
</dbReference>
<sequence length="123" mass="13167">MIEVLADVPAGVTGIKVSGRVSGDDLKAFKPAMADLLKAGEDIRIVEVIDSDYEGFGPGGLVEDLKLGLGALFSRHADFKRVAVVSDKEWVVHTIHLVGWLVPGELEVFGLADLERAKQWAAG</sequence>
<dbReference type="Proteomes" id="UP000216063">
    <property type="component" value="Unassembled WGS sequence"/>
</dbReference>
<dbReference type="InterPro" id="IPR038396">
    <property type="entry name" value="SpoIIAA-like_sf"/>
</dbReference>
<dbReference type="Gene3D" id="3.40.50.10600">
    <property type="entry name" value="SpoIIaa-like domains"/>
    <property type="match status" value="1"/>
</dbReference>
<evidence type="ECO:0000313" key="1">
    <source>
        <dbReference type="EMBL" id="OYN79595.1"/>
    </source>
</evidence>
<proteinExistence type="predicted"/>
<evidence type="ECO:0000313" key="2">
    <source>
        <dbReference type="Proteomes" id="UP000216063"/>
    </source>
</evidence>
<reference evidence="1 2" key="1">
    <citation type="submission" date="2017-07" db="EMBL/GenBank/DDBJ databases">
        <title>The new phylogeny of genus Mycobacterium.</title>
        <authorList>
            <person name="Tortoli E."/>
            <person name="Trovato A."/>
            <person name="Cirillo D.M."/>
        </authorList>
    </citation>
    <scope>NUCLEOTIDE SEQUENCE [LARGE SCALE GENOMIC DNA]</scope>
    <source>
        <strain evidence="1 2">ATCC 33027</strain>
    </source>
</reference>
<comment type="caution">
    <text evidence="1">The sequence shown here is derived from an EMBL/GenBank/DDBJ whole genome shotgun (WGS) entry which is preliminary data.</text>
</comment>
<dbReference type="AlphaFoldDB" id="A0A255DQU5"/>
<organism evidence="1 2">
    <name type="scientific">Mycolicibacterium sphagni</name>
    <dbReference type="NCBI Taxonomy" id="1786"/>
    <lineage>
        <taxon>Bacteria</taxon>
        <taxon>Bacillati</taxon>
        <taxon>Actinomycetota</taxon>
        <taxon>Actinomycetes</taxon>
        <taxon>Mycobacteriales</taxon>
        <taxon>Mycobacteriaceae</taxon>
        <taxon>Mycolicibacterium</taxon>
    </lineage>
</organism>
<dbReference type="EMBL" id="NOZR01000008">
    <property type="protein sequence ID" value="OYN79595.1"/>
    <property type="molecule type" value="Genomic_DNA"/>
</dbReference>
<dbReference type="InterPro" id="IPR036513">
    <property type="entry name" value="STAS_dom_sf"/>
</dbReference>
<name>A0A255DQU5_9MYCO</name>
<dbReference type="RefSeq" id="WP_094479699.1">
    <property type="nucleotide sequence ID" value="NZ_JACKSC010000236.1"/>
</dbReference>
<dbReference type="OrthoDB" id="4729899at2"/>
<accession>A0A255DQU5</accession>
<protein>
    <submittedName>
        <fullName evidence="1">STAS/SEC14 domain-containing protein</fullName>
    </submittedName>
</protein>